<dbReference type="RefSeq" id="WP_152534808.1">
    <property type="nucleotide sequence ID" value="NZ_JACJHX010000005.1"/>
</dbReference>
<organism evidence="2 3">
    <name type="scientific">Peribacillus huizhouensis</name>
    <dbReference type="NCBI Taxonomy" id="1501239"/>
    <lineage>
        <taxon>Bacteria</taxon>
        <taxon>Bacillati</taxon>
        <taxon>Bacillota</taxon>
        <taxon>Bacilli</taxon>
        <taxon>Bacillales</taxon>
        <taxon>Bacillaceae</taxon>
        <taxon>Peribacillus</taxon>
    </lineage>
</organism>
<feature type="domain" description="Sin" evidence="1">
    <location>
        <begin position="3"/>
        <end position="41"/>
    </location>
</feature>
<dbReference type="InterPro" id="IPR036281">
    <property type="entry name" value="SinR/SinI_dimer_dom_sf"/>
</dbReference>
<proteinExistence type="predicted"/>
<evidence type="ECO:0000313" key="2">
    <source>
        <dbReference type="EMBL" id="MBA9026974.1"/>
    </source>
</evidence>
<reference evidence="2 3" key="1">
    <citation type="submission" date="2020-08" db="EMBL/GenBank/DDBJ databases">
        <title>Genomic Encyclopedia of Type Strains, Phase IV (KMG-IV): sequencing the most valuable type-strain genomes for metagenomic binning, comparative biology and taxonomic classification.</title>
        <authorList>
            <person name="Goeker M."/>
        </authorList>
    </citation>
    <scope>NUCLEOTIDE SEQUENCE [LARGE SCALE GENOMIC DNA]</scope>
    <source>
        <strain evidence="2 3">DSM 105481</strain>
    </source>
</reference>
<protein>
    <recommendedName>
        <fullName evidence="1">Sin domain-containing protein</fullName>
    </recommendedName>
</protein>
<comment type="caution">
    <text evidence="2">The sequence shown here is derived from an EMBL/GenBank/DDBJ whole genome shotgun (WGS) entry which is preliminary data.</text>
</comment>
<accession>A0ABR6CPM9</accession>
<evidence type="ECO:0000259" key="1">
    <source>
        <dbReference type="PROSITE" id="PS51500"/>
    </source>
</evidence>
<evidence type="ECO:0000313" key="3">
    <source>
        <dbReference type="Proteomes" id="UP000626697"/>
    </source>
</evidence>
<dbReference type="Pfam" id="PF08671">
    <property type="entry name" value="SinI"/>
    <property type="match status" value="1"/>
</dbReference>
<dbReference type="PROSITE" id="PS51500">
    <property type="entry name" value="SIN"/>
    <property type="match status" value="1"/>
</dbReference>
<dbReference type="InterPro" id="IPR010981">
    <property type="entry name" value="SinR/SinI_dimer_dom"/>
</dbReference>
<dbReference type="Proteomes" id="UP000626697">
    <property type="component" value="Unassembled WGS sequence"/>
</dbReference>
<keyword evidence="3" id="KW-1185">Reference proteome</keyword>
<dbReference type="SUPFAM" id="SSF47406">
    <property type="entry name" value="SinR repressor dimerisation domain-like"/>
    <property type="match status" value="1"/>
</dbReference>
<dbReference type="EMBL" id="JACJHX010000005">
    <property type="protein sequence ID" value="MBA9026974.1"/>
    <property type="molecule type" value="Genomic_DNA"/>
</dbReference>
<name>A0ABR6CPM9_9BACI</name>
<sequence>MKSVEESQREEVDIEWVTLMLNAKQIGITPTEVRRFLQESQKMKIDDTLSKRCNAGG</sequence>
<gene>
    <name evidence="2" type="ORF">HNP81_002259</name>
</gene>